<sequence>YVITTVSRETVLHKDKIITWSDYRREDKQLTFGLLSQISPDGRYVISTVKDRSVFSPVPDLWYSQRFFPIKGILVVYDRRTKKFSALPGADDQSYVQSNPMWSPDGKTILFARGEAYELKNLKDRSAAVIMREEAQEFFEGGKKFRYDLYRIPFNAGKGGKPHPVPGASGNGKSNYFARFSPDGRWVVFCQAETFMLLQPDSTLYIIPAEGGEPRKMRCNRVGKMNSWHSWSPNGRWLVFASKANSPYTQLWLTHVDAQGNDAPPVLLERFTAPDRAANIPEFVRVAPEQFT</sequence>
<protein>
    <recommendedName>
        <fullName evidence="3">Dipeptidylpeptidase IV N-terminal domain-containing protein</fullName>
    </recommendedName>
</protein>
<name>X1GJ24_9ZZZZ</name>
<dbReference type="AlphaFoldDB" id="X1GJ24"/>
<dbReference type="PANTHER" id="PTHR36842:SF1">
    <property type="entry name" value="PROTEIN TOLB"/>
    <property type="match status" value="1"/>
</dbReference>
<dbReference type="InterPro" id="IPR011659">
    <property type="entry name" value="WD40"/>
</dbReference>
<gene>
    <name evidence="2" type="ORF">S03H2_30572</name>
</gene>
<evidence type="ECO:0008006" key="3">
    <source>
        <dbReference type="Google" id="ProtNLM"/>
    </source>
</evidence>
<dbReference type="InterPro" id="IPR011042">
    <property type="entry name" value="6-blade_b-propeller_TolB-like"/>
</dbReference>
<reference evidence="2" key="1">
    <citation type="journal article" date="2014" name="Front. Microbiol.">
        <title>High frequency of phylogenetically diverse reductive dehalogenase-homologous genes in deep subseafloor sedimentary metagenomes.</title>
        <authorList>
            <person name="Kawai M."/>
            <person name="Futagami T."/>
            <person name="Toyoda A."/>
            <person name="Takaki Y."/>
            <person name="Nishi S."/>
            <person name="Hori S."/>
            <person name="Arai W."/>
            <person name="Tsubouchi T."/>
            <person name="Morono Y."/>
            <person name="Uchiyama I."/>
            <person name="Ito T."/>
            <person name="Fujiyama A."/>
            <person name="Inagaki F."/>
            <person name="Takami H."/>
        </authorList>
    </citation>
    <scope>NUCLEOTIDE SEQUENCE</scope>
    <source>
        <strain evidence="2">Expedition CK06-06</strain>
    </source>
</reference>
<evidence type="ECO:0000256" key="1">
    <source>
        <dbReference type="ARBA" id="ARBA00009820"/>
    </source>
</evidence>
<feature type="non-terminal residue" evidence="2">
    <location>
        <position position="292"/>
    </location>
</feature>
<organism evidence="2">
    <name type="scientific">marine sediment metagenome</name>
    <dbReference type="NCBI Taxonomy" id="412755"/>
    <lineage>
        <taxon>unclassified sequences</taxon>
        <taxon>metagenomes</taxon>
        <taxon>ecological metagenomes</taxon>
    </lineage>
</organism>
<accession>X1GJ24</accession>
<dbReference type="Pfam" id="PF07676">
    <property type="entry name" value="PD40"/>
    <property type="match status" value="3"/>
</dbReference>
<proteinExistence type="inferred from homology"/>
<dbReference type="PANTHER" id="PTHR36842">
    <property type="entry name" value="PROTEIN TOLB HOMOLOG"/>
    <property type="match status" value="1"/>
</dbReference>
<comment type="caution">
    <text evidence="2">The sequence shown here is derived from an EMBL/GenBank/DDBJ whole genome shotgun (WGS) entry which is preliminary data.</text>
</comment>
<dbReference type="EMBL" id="BARU01018498">
    <property type="protein sequence ID" value="GAH57192.1"/>
    <property type="molecule type" value="Genomic_DNA"/>
</dbReference>
<feature type="non-terminal residue" evidence="2">
    <location>
        <position position="1"/>
    </location>
</feature>
<comment type="similarity">
    <text evidence="1">Belongs to the TolB family.</text>
</comment>
<evidence type="ECO:0000313" key="2">
    <source>
        <dbReference type="EMBL" id="GAH57192.1"/>
    </source>
</evidence>
<dbReference type="SUPFAM" id="SSF82171">
    <property type="entry name" value="DPP6 N-terminal domain-like"/>
    <property type="match status" value="1"/>
</dbReference>
<dbReference type="Gene3D" id="2.120.10.30">
    <property type="entry name" value="TolB, C-terminal domain"/>
    <property type="match status" value="1"/>
</dbReference>